<keyword evidence="4" id="KW-0699">rRNA-binding</keyword>
<evidence type="ECO:0000256" key="2">
    <source>
        <dbReference type="ARBA" id="ARBA00022980"/>
    </source>
</evidence>
<evidence type="ECO:0000256" key="4">
    <source>
        <dbReference type="HAMAP-Rule" id="MF_01369"/>
    </source>
</evidence>
<dbReference type="InterPro" id="IPR013025">
    <property type="entry name" value="Ribosomal_uL23-like"/>
</dbReference>
<comment type="similarity">
    <text evidence="1 4">Belongs to the universal ribosomal protein uL23 family.</text>
</comment>
<dbReference type="GO" id="GO:0003735">
    <property type="term" value="F:structural constituent of ribosome"/>
    <property type="evidence" value="ECO:0007669"/>
    <property type="project" value="InterPro"/>
</dbReference>
<dbReference type="HAMAP" id="MF_01369_B">
    <property type="entry name" value="Ribosomal_uL23_B"/>
    <property type="match status" value="1"/>
</dbReference>
<comment type="function">
    <text evidence="4">One of the early assembly proteins it binds 23S rRNA. One of the proteins that surrounds the polypeptide exit tunnel on the outside of the ribosome. Forms the main docking site for trigger factor binding to the ribosome.</text>
</comment>
<dbReference type="SUPFAM" id="SSF54189">
    <property type="entry name" value="Ribosomal proteins S24e, L23 and L15e"/>
    <property type="match status" value="1"/>
</dbReference>
<evidence type="ECO:0000256" key="1">
    <source>
        <dbReference type="ARBA" id="ARBA00006700"/>
    </source>
</evidence>
<comment type="subunit">
    <text evidence="4">Part of the 50S ribosomal subunit. Contacts protein L29, and trigger factor when it is bound to the ribosome.</text>
</comment>
<keyword evidence="2 4" id="KW-0689">Ribosomal protein</keyword>
<dbReference type="Proteomes" id="UP000824156">
    <property type="component" value="Unassembled WGS sequence"/>
</dbReference>
<comment type="caution">
    <text evidence="5">The sequence shown here is derived from an EMBL/GenBank/DDBJ whole genome shotgun (WGS) entry which is preliminary data.</text>
</comment>
<dbReference type="GO" id="GO:0019843">
    <property type="term" value="F:rRNA binding"/>
    <property type="evidence" value="ECO:0007669"/>
    <property type="project" value="UniProtKB-UniRule"/>
</dbReference>
<evidence type="ECO:0000313" key="5">
    <source>
        <dbReference type="EMBL" id="HIX55209.1"/>
    </source>
</evidence>
<protein>
    <recommendedName>
        <fullName evidence="4">Large ribosomal subunit protein uL23</fullName>
    </recommendedName>
</protein>
<evidence type="ECO:0000256" key="3">
    <source>
        <dbReference type="ARBA" id="ARBA00023274"/>
    </source>
</evidence>
<reference evidence="5" key="1">
    <citation type="journal article" date="2021" name="PeerJ">
        <title>Extensive microbial diversity within the chicken gut microbiome revealed by metagenomics and culture.</title>
        <authorList>
            <person name="Gilroy R."/>
            <person name="Ravi A."/>
            <person name="Getino M."/>
            <person name="Pursley I."/>
            <person name="Horton D.L."/>
            <person name="Alikhan N.F."/>
            <person name="Baker D."/>
            <person name="Gharbi K."/>
            <person name="Hall N."/>
            <person name="Watson M."/>
            <person name="Adriaenssens E.M."/>
            <person name="Foster-Nyarko E."/>
            <person name="Jarju S."/>
            <person name="Secka A."/>
            <person name="Antonio M."/>
            <person name="Oren A."/>
            <person name="Chaudhuri R.R."/>
            <person name="La Ragione R."/>
            <person name="Hildebrand F."/>
            <person name="Pallen M.J."/>
        </authorList>
    </citation>
    <scope>NUCLEOTIDE SEQUENCE</scope>
    <source>
        <strain evidence="5">1719</strain>
    </source>
</reference>
<reference evidence="5" key="2">
    <citation type="submission" date="2021-04" db="EMBL/GenBank/DDBJ databases">
        <authorList>
            <person name="Gilroy R."/>
        </authorList>
    </citation>
    <scope>NUCLEOTIDE SEQUENCE</scope>
    <source>
        <strain evidence="5">1719</strain>
    </source>
</reference>
<dbReference type="Gene3D" id="3.30.70.330">
    <property type="match status" value="1"/>
</dbReference>
<sequence>MEVIKRPILTEKASDLTEGLNRYVFEVDLRANKIEVRKAVEEMFNVTVVSVNTSVVAGQSKTRYTKSGFVTGKTQKYKKAVVTIKDGETIDVYSVI</sequence>
<gene>
    <name evidence="4 5" type="primary">rplW</name>
    <name evidence="5" type="ORF">H9853_09285</name>
</gene>
<name>A0A9D2AZS8_9SPHI</name>
<proteinExistence type="inferred from homology"/>
<dbReference type="GO" id="GO:0005840">
    <property type="term" value="C:ribosome"/>
    <property type="evidence" value="ECO:0007669"/>
    <property type="project" value="UniProtKB-KW"/>
</dbReference>
<accession>A0A9D2AZS8</accession>
<dbReference type="GO" id="GO:0006412">
    <property type="term" value="P:translation"/>
    <property type="evidence" value="ECO:0007669"/>
    <property type="project" value="UniProtKB-UniRule"/>
</dbReference>
<keyword evidence="3 4" id="KW-0687">Ribonucleoprotein</keyword>
<dbReference type="PANTHER" id="PTHR11620">
    <property type="entry name" value="60S RIBOSOMAL PROTEIN L23A"/>
    <property type="match status" value="1"/>
</dbReference>
<dbReference type="Pfam" id="PF00276">
    <property type="entry name" value="Ribosomal_L23"/>
    <property type="match status" value="1"/>
</dbReference>
<dbReference type="EMBL" id="DXEZ01000255">
    <property type="protein sequence ID" value="HIX55209.1"/>
    <property type="molecule type" value="Genomic_DNA"/>
</dbReference>
<keyword evidence="4" id="KW-0694">RNA-binding</keyword>
<dbReference type="InterPro" id="IPR012677">
    <property type="entry name" value="Nucleotide-bd_a/b_plait_sf"/>
</dbReference>
<dbReference type="GO" id="GO:1990904">
    <property type="term" value="C:ribonucleoprotein complex"/>
    <property type="evidence" value="ECO:0007669"/>
    <property type="project" value="UniProtKB-KW"/>
</dbReference>
<dbReference type="AlphaFoldDB" id="A0A9D2AZS8"/>
<evidence type="ECO:0000313" key="6">
    <source>
        <dbReference type="Proteomes" id="UP000824156"/>
    </source>
</evidence>
<dbReference type="NCBIfam" id="NF004363">
    <property type="entry name" value="PRK05738.2-4"/>
    <property type="match status" value="1"/>
</dbReference>
<dbReference type="InterPro" id="IPR012678">
    <property type="entry name" value="Ribosomal_uL23/eL15/eS24_sf"/>
</dbReference>
<organism evidence="5 6">
    <name type="scientific">Candidatus Sphingobacterium stercoripullorum</name>
    <dbReference type="NCBI Taxonomy" id="2838759"/>
    <lineage>
        <taxon>Bacteria</taxon>
        <taxon>Pseudomonadati</taxon>
        <taxon>Bacteroidota</taxon>
        <taxon>Sphingobacteriia</taxon>
        <taxon>Sphingobacteriales</taxon>
        <taxon>Sphingobacteriaceae</taxon>
        <taxon>Sphingobacterium</taxon>
    </lineage>
</organism>